<proteinExistence type="predicted"/>
<feature type="region of interest" description="Disordered" evidence="1">
    <location>
        <begin position="229"/>
        <end position="248"/>
    </location>
</feature>
<sequence>MARTAQEMVYEVGGIPDLPAWADTPLAFRIDTGTLDADPTPAMAVDRHPAGPISFDPVSGAFSYEAGEGDKAPFTVTFSGTRRGEPVSQGVVITPVPRLPAERDYIASHPAQPDPASSLYLHRTVKPNADGSEDHLVTGMRVVFDRSGDANSLHASYSVDRSHKLPDAPDPKDTVRRLTLCADQLVIRGELSLPGTEVNIFVRELIFEDAEGDPGRINTSPLAYALEKAPDAQRATNTPGGNGRPGRQAGNVTAYLHTIRVPPETATLPRFVMVGGNGQHAGLGENGPDGVDRSYIYGQTFICDGRSLSVNFDPPAVYWKWHYKWAAFDQQKTWGAPSFPTSGLDALPAGMPGDGGDGGVFTANRDLAPFVDNSGGTAGNPGVDVHGGRAGYPMTSAQYEVTTWYNLFTGAHLDGAQPKIIGKPETTGAGKSCPAPRAAKPKGSQPAPAVIACPNAWLHPLQLQTVLQFVRDAYLAEDRETVAAILADYRDALALEPPAQTGWGTEFELSRYYAAQAEAATLLHRLESHLDYYGNPAGWTPILSLQANLQLYENEITDALRTLVLVSWISQEGVRAENAAAAMQSAILELDKDAAAAVREVQAAEKGLREINDRIYSLSHELSTMNNDLAALRERLLAQAHNTMQTRALINLGVKTFSAICSVIPYGQPALGAVGSMATVIADCATGDAEPLDTAGKLGGILATYGKARLDEKAGEITKAADKKKPDPEAEKAKEKAAQLTHVGKTIGPAVTEISGALKGLRVPQSEVDAELARLEAKTPEFGEMAKKIQGLNRRKAAFAEKLDETLQALGGAYGRISSNLNAMGTLVRQGRDTLAHLDHEAVLYTRDLGQRARQTLVKYLYYLVKSYETSVLKEVETANYQLTDIFDKISDLLQAGDNRSKLDVTRLGVFADQLRPIFRDNLSRIEHKLMEDFRPEYTIRLESRLSAEQTPGIIRQLNDTGEAVINLRDSGLILPDREKIKIADIEVSGLGFGDRDLPAGGTLEITLEPLGDGTIRSGDRLYAVRHPAGSGQGEGAELPSQQIWGATYHFSNRQLSPIKPSSESLALLGYLLRETDDKTREKLAKPAAWTDLRIRFRRYVEGGPDLESLLLAWQFNFATPVATNRHVLDVRAEGGAVPLIQCSPPDINERADGFGSLYRIYRRATPVTLAAPLQYGELLFSHWEFINTDTMKSRIIHEPSCSFSIEDNLRVICTYQEKCPVATLAMPKVKTRRKTVTNEMLLKAMADDRRARPALSSAILNRPSLADGVKRGYLPADSEVVTLEGPREKDGLTWYKIDHGGTVGWVHEESP</sequence>
<evidence type="ECO:0008006" key="4">
    <source>
        <dbReference type="Google" id="ProtNLM"/>
    </source>
</evidence>
<accession>A0ABX7Q634</accession>
<evidence type="ECO:0000256" key="1">
    <source>
        <dbReference type="SAM" id="MobiDB-lite"/>
    </source>
</evidence>
<dbReference type="RefSeq" id="WP_207164607.1">
    <property type="nucleotide sequence ID" value="NZ_CP071382.1"/>
</dbReference>
<organism evidence="2 3">
    <name type="scientific">Geobacter benzoatilyticus</name>
    <dbReference type="NCBI Taxonomy" id="2815309"/>
    <lineage>
        <taxon>Bacteria</taxon>
        <taxon>Pseudomonadati</taxon>
        <taxon>Thermodesulfobacteriota</taxon>
        <taxon>Desulfuromonadia</taxon>
        <taxon>Geobacterales</taxon>
        <taxon>Geobacteraceae</taxon>
        <taxon>Geobacter</taxon>
    </lineage>
</organism>
<name>A0ABX7Q634_9BACT</name>
<evidence type="ECO:0000313" key="2">
    <source>
        <dbReference type="EMBL" id="QSV46829.1"/>
    </source>
</evidence>
<gene>
    <name evidence="2" type="ORF">JZM60_06055</name>
</gene>
<evidence type="ECO:0000313" key="3">
    <source>
        <dbReference type="Proteomes" id="UP000663651"/>
    </source>
</evidence>
<protein>
    <recommendedName>
        <fullName evidence="4">SH3b domain-containing protein</fullName>
    </recommendedName>
</protein>
<dbReference type="EMBL" id="CP071382">
    <property type="protein sequence ID" value="QSV46829.1"/>
    <property type="molecule type" value="Genomic_DNA"/>
</dbReference>
<keyword evidence="3" id="KW-1185">Reference proteome</keyword>
<reference evidence="2 3" key="1">
    <citation type="submission" date="2021-03" db="EMBL/GenBank/DDBJ databases">
        <title>Geobacter metallireducens gen. nov. sp. nov., a microorganism capable of coupling the complete oxidation of organic compounds to the reduction of iron and other metals.</title>
        <authorList>
            <person name="Li Y."/>
        </authorList>
    </citation>
    <scope>NUCLEOTIDE SEQUENCE [LARGE SCALE GENOMIC DNA]</scope>
    <source>
        <strain evidence="2 3">Jerry-YX</strain>
    </source>
</reference>
<dbReference type="Proteomes" id="UP000663651">
    <property type="component" value="Chromosome"/>
</dbReference>
<feature type="region of interest" description="Disordered" evidence="1">
    <location>
        <begin position="425"/>
        <end position="445"/>
    </location>
</feature>